<evidence type="ECO:0000313" key="3">
    <source>
        <dbReference type="EnsemblMetazoa" id="GBRI008579-PA"/>
    </source>
</evidence>
<dbReference type="Pfam" id="PF00069">
    <property type="entry name" value="Pkinase"/>
    <property type="match status" value="1"/>
</dbReference>
<dbReference type="PROSITE" id="PS50011">
    <property type="entry name" value="PROTEIN_KINASE_DOM"/>
    <property type="match status" value="1"/>
</dbReference>
<accession>A0A1A9W753</accession>
<dbReference type="GO" id="GO:0004672">
    <property type="term" value="F:protein kinase activity"/>
    <property type="evidence" value="ECO:0007669"/>
    <property type="project" value="InterPro"/>
</dbReference>
<protein>
    <recommendedName>
        <fullName evidence="2">Protein kinase domain-containing protein</fullName>
    </recommendedName>
</protein>
<proteinExistence type="predicted"/>
<dbReference type="EnsemblMetazoa" id="GBRI008579-RA">
    <property type="protein sequence ID" value="GBRI008579-PA"/>
    <property type="gene ID" value="GBRI008579"/>
</dbReference>
<dbReference type="InterPro" id="IPR050235">
    <property type="entry name" value="CK1_Ser-Thr_kinase"/>
</dbReference>
<dbReference type="AlphaFoldDB" id="A0A1A9W753"/>
<keyword evidence="4" id="KW-1185">Reference proteome</keyword>
<reference evidence="3" key="2">
    <citation type="submission" date="2020-05" db="UniProtKB">
        <authorList>
            <consortium name="EnsemblMetazoa"/>
        </authorList>
    </citation>
    <scope>IDENTIFICATION</scope>
    <source>
        <strain evidence="3">IAEA</strain>
    </source>
</reference>
<dbReference type="GO" id="GO:0005524">
    <property type="term" value="F:ATP binding"/>
    <property type="evidence" value="ECO:0007669"/>
    <property type="project" value="InterPro"/>
</dbReference>
<dbReference type="STRING" id="37001.A0A1A9W753"/>
<dbReference type="InterPro" id="IPR017245">
    <property type="entry name" value="BLOC-1_complex_su-3"/>
</dbReference>
<dbReference type="Proteomes" id="UP000091820">
    <property type="component" value="Unassembled WGS sequence"/>
</dbReference>
<feature type="coiled-coil region" evidence="1">
    <location>
        <begin position="350"/>
        <end position="377"/>
    </location>
</feature>
<dbReference type="SMART" id="SM00220">
    <property type="entry name" value="S_TKc"/>
    <property type="match status" value="1"/>
</dbReference>
<dbReference type="InterPro" id="IPR000719">
    <property type="entry name" value="Prot_kinase_dom"/>
</dbReference>
<dbReference type="InterPro" id="IPR011009">
    <property type="entry name" value="Kinase-like_dom_sf"/>
</dbReference>
<reference evidence="4" key="1">
    <citation type="submission" date="2014-03" db="EMBL/GenBank/DDBJ databases">
        <authorList>
            <person name="Aksoy S."/>
            <person name="Warren W."/>
            <person name="Wilson R.K."/>
        </authorList>
    </citation>
    <scope>NUCLEOTIDE SEQUENCE [LARGE SCALE GENOMIC DNA]</scope>
    <source>
        <strain evidence="4">IAEA</strain>
    </source>
</reference>
<feature type="domain" description="Protein kinase" evidence="2">
    <location>
        <begin position="9"/>
        <end position="307"/>
    </location>
</feature>
<evidence type="ECO:0000313" key="4">
    <source>
        <dbReference type="Proteomes" id="UP000091820"/>
    </source>
</evidence>
<evidence type="ECO:0000256" key="1">
    <source>
        <dbReference type="SAM" id="Coils"/>
    </source>
</evidence>
<organism evidence="3 4">
    <name type="scientific">Glossina brevipalpis</name>
    <dbReference type="NCBI Taxonomy" id="37001"/>
    <lineage>
        <taxon>Eukaryota</taxon>
        <taxon>Metazoa</taxon>
        <taxon>Ecdysozoa</taxon>
        <taxon>Arthropoda</taxon>
        <taxon>Hexapoda</taxon>
        <taxon>Insecta</taxon>
        <taxon>Pterygota</taxon>
        <taxon>Neoptera</taxon>
        <taxon>Endopterygota</taxon>
        <taxon>Diptera</taxon>
        <taxon>Brachycera</taxon>
        <taxon>Muscomorpha</taxon>
        <taxon>Hippoboscoidea</taxon>
        <taxon>Glossinidae</taxon>
        <taxon>Glossina</taxon>
    </lineage>
</organism>
<name>A0A1A9W753_9MUSC</name>
<dbReference type="Pfam" id="PF15753">
    <property type="entry name" value="BLOC1S3"/>
    <property type="match status" value="1"/>
</dbReference>
<dbReference type="Gene3D" id="1.10.510.10">
    <property type="entry name" value="Transferase(Phosphotransferase) domain 1"/>
    <property type="match status" value="1"/>
</dbReference>
<evidence type="ECO:0000259" key="2">
    <source>
        <dbReference type="PROSITE" id="PS50011"/>
    </source>
</evidence>
<dbReference type="PANTHER" id="PTHR11909">
    <property type="entry name" value="CASEIN KINASE-RELATED"/>
    <property type="match status" value="1"/>
</dbReference>
<keyword evidence="1" id="KW-0175">Coiled coil</keyword>
<dbReference type="VEuPathDB" id="VectorBase:GBRI008579"/>
<sequence length="464" mass="52402">MLTMSQSEWKIGASIGLEGFGEIYTASKRYEKNYDYVVKYERGDNGPLFVEMHFYRRNTKLSDINNFKQEKGLENLGVTHMLGNGTFYINDRKHRFIVLPRYDSDINKHFLSNSRCLPEITVYRIVLQMLDTYDFIHSSGYVDANLKASNILLGNGKGGGDQTYLVDYGLAHHYTTEDFKPDPQKIPNGTIEYTSRDAHQGVLTRRGDFEILGYNIIEWLGVELPWIKDKILATPFKVQEAKEAFMMNVSVELKELFPHGTPPPPRILASEVTGEASESDEDVYDKNLETATESKTNIDSLYKNNLLQRKLKTNVSIWRSLNSFVKSLVTTASKQLLNTDQLLIKSQVTMQAVLSSLKLAENNMKQLHDKCDDQRVKTRRNFEVSFRCGDCAIASSSSSLSCEIISRAVSIFSNVIEILVEFFPFEASSFVANNTSALLSSVLKSGGVKFLVQFVEGTDLSLSN</sequence>
<dbReference type="SUPFAM" id="SSF56112">
    <property type="entry name" value="Protein kinase-like (PK-like)"/>
    <property type="match status" value="1"/>
</dbReference>